<name>A0A427Y6Z9_9TREE</name>
<organism evidence="1 2">
    <name type="scientific">Apiotrichum porosum</name>
    <dbReference type="NCBI Taxonomy" id="105984"/>
    <lineage>
        <taxon>Eukaryota</taxon>
        <taxon>Fungi</taxon>
        <taxon>Dikarya</taxon>
        <taxon>Basidiomycota</taxon>
        <taxon>Agaricomycotina</taxon>
        <taxon>Tremellomycetes</taxon>
        <taxon>Trichosporonales</taxon>
        <taxon>Trichosporonaceae</taxon>
        <taxon>Apiotrichum</taxon>
    </lineage>
</organism>
<dbReference type="EMBL" id="RSCE01000002">
    <property type="protein sequence ID" value="RSH86844.1"/>
    <property type="molecule type" value="Genomic_DNA"/>
</dbReference>
<gene>
    <name evidence="1" type="ORF">EHS24_005119</name>
</gene>
<proteinExistence type="predicted"/>
<keyword evidence="2" id="KW-1185">Reference proteome</keyword>
<sequence length="426" mass="47684">MTATLRESEPRSPKQAVAERVTLPDLAGPVLCEETTQLSSIDHSGFPHLVDLIVSHSPYESLLVLRKVSRDMRDQVDGLMAQDIEFSAARGDAQILEPIVQLRTAGARGIPALYPNDCIQKTPTQYMAGWTITQRTRDLLPQIRRLTVRIDGWQHEGREAMAIFSMGQFLTSVQSVTYEIAPGSTLVVATFLPAAAGKRDLVVNLTEDHTTDIPLGSLNVSLEFLCAIVQHLNDLHTATIITSCRCPDLVEAHPPLGPPGHFDVPDGRRILLIPLSKIRRQFANMATTFVGFAGYYRCYQPLFSFATTTRSGRLRLPDSDSTFYTHRAYRAEVGMEAYRVHALKWQAPYHMCQHATLNVPWGETSISLATTAAELCREYCEANDLEWEVMKGKVRVLYEGETLLDNETLWERGVLNGDRIQFLEDV</sequence>
<evidence type="ECO:0000313" key="1">
    <source>
        <dbReference type="EMBL" id="RSH86844.1"/>
    </source>
</evidence>
<protein>
    <submittedName>
        <fullName evidence="1">Uncharacterized protein</fullName>
    </submittedName>
</protein>
<accession>A0A427Y6Z9</accession>
<comment type="caution">
    <text evidence="1">The sequence shown here is derived from an EMBL/GenBank/DDBJ whole genome shotgun (WGS) entry which is preliminary data.</text>
</comment>
<dbReference type="GeneID" id="39589662"/>
<dbReference type="Proteomes" id="UP000279236">
    <property type="component" value="Unassembled WGS sequence"/>
</dbReference>
<reference evidence="1 2" key="1">
    <citation type="submission" date="2018-11" db="EMBL/GenBank/DDBJ databases">
        <title>Genome sequence of Apiotrichum porosum DSM 27194.</title>
        <authorList>
            <person name="Aliyu H."/>
            <person name="Gorte O."/>
            <person name="Ochsenreither K."/>
        </authorList>
    </citation>
    <scope>NUCLEOTIDE SEQUENCE [LARGE SCALE GENOMIC DNA]</scope>
    <source>
        <strain evidence="1 2">DSM 27194</strain>
    </source>
</reference>
<dbReference type="RefSeq" id="XP_028479629.1">
    <property type="nucleotide sequence ID" value="XM_028620657.1"/>
</dbReference>
<evidence type="ECO:0000313" key="2">
    <source>
        <dbReference type="Proteomes" id="UP000279236"/>
    </source>
</evidence>
<dbReference type="AlphaFoldDB" id="A0A427Y6Z9"/>